<evidence type="ECO:0000256" key="4">
    <source>
        <dbReference type="ARBA" id="ARBA00022989"/>
    </source>
</evidence>
<evidence type="ECO:0000313" key="9">
    <source>
        <dbReference type="Proteomes" id="UP000093336"/>
    </source>
</evidence>
<evidence type="ECO:0000256" key="6">
    <source>
        <dbReference type="SAM" id="Phobius"/>
    </source>
</evidence>
<evidence type="ECO:0000259" key="7">
    <source>
        <dbReference type="Pfam" id="PF00892"/>
    </source>
</evidence>
<feature type="transmembrane region" description="Helical" evidence="6">
    <location>
        <begin position="180"/>
        <end position="200"/>
    </location>
</feature>
<evidence type="ECO:0000313" key="8">
    <source>
        <dbReference type="EMBL" id="OCH96934.1"/>
    </source>
</evidence>
<dbReference type="PANTHER" id="PTHR32322">
    <property type="entry name" value="INNER MEMBRANE TRANSPORTER"/>
    <property type="match status" value="1"/>
</dbReference>
<dbReference type="InterPro" id="IPR000620">
    <property type="entry name" value="EamA_dom"/>
</dbReference>
<feature type="transmembrane region" description="Helical" evidence="6">
    <location>
        <begin position="130"/>
        <end position="147"/>
    </location>
</feature>
<dbReference type="EMBL" id="LYOZ01000052">
    <property type="protein sequence ID" value="OCH96934.1"/>
    <property type="molecule type" value="Genomic_DNA"/>
</dbReference>
<proteinExistence type="inferred from homology"/>
<accession>A0ABX2XQP5</accession>
<feature type="transmembrane region" description="Helical" evidence="6">
    <location>
        <begin position="37"/>
        <end position="58"/>
    </location>
</feature>
<sequence>MVNKRTLLSLSILILLGFIWGSGYTLAKYAMTHDVPALGYAFWQSAGPALLLTLLCLLTGNTAIFQWKYWSYFLICGLVGITIPNTNMYFIASHIPAGLLAVLVNTVPLLVYPMALLVKQEYFDSWRMMALVIGVSGILLIIGPTFYGLLSGWALLALLSPFAFALCSIYIAAKQPSPMTALEAATGMLLASTLLLFPLIVQQQSFYSLAGSFTLVKQVILLEIILSSLGYLLFFSLLRLAGPVFYSLTGGMVALTGLFWGFVVFHEIPNRLQILAIFLVMTALFLLSWRQSKQVQEAM</sequence>
<evidence type="ECO:0000256" key="3">
    <source>
        <dbReference type="ARBA" id="ARBA00022692"/>
    </source>
</evidence>
<evidence type="ECO:0000256" key="1">
    <source>
        <dbReference type="ARBA" id="ARBA00004141"/>
    </source>
</evidence>
<comment type="subcellular location">
    <subcellularLocation>
        <location evidence="1">Membrane</location>
        <topology evidence="1">Multi-pass membrane protein</topology>
    </subcellularLocation>
</comment>
<dbReference type="SUPFAM" id="SSF103481">
    <property type="entry name" value="Multidrug resistance efflux transporter EmrE"/>
    <property type="match status" value="2"/>
</dbReference>
<dbReference type="InterPro" id="IPR037185">
    <property type="entry name" value="EmrE-like"/>
</dbReference>
<reference evidence="8 9" key="1">
    <citation type="submission" date="2016-05" db="EMBL/GenBank/DDBJ databases">
        <authorList>
            <person name="Prochazka B."/>
            <person name="Indra A."/>
            <person name="Hasenberger P."/>
            <person name="Blaschitz M."/>
            <person name="Wagner L."/>
            <person name="Wewalka G."/>
            <person name="Sorschag S."/>
            <person name="Schmid D."/>
            <person name="Ruppitsch W."/>
        </authorList>
    </citation>
    <scope>NUCLEOTIDE SEQUENCE [LARGE SCALE GENOMIC DNA]</scope>
    <source>
        <strain evidence="8 9">974010_12</strain>
    </source>
</reference>
<dbReference type="Proteomes" id="UP000093336">
    <property type="component" value="Unassembled WGS sequence"/>
</dbReference>
<protein>
    <submittedName>
        <fullName evidence="8">Multidrug ABC transporter permease</fullName>
    </submittedName>
</protein>
<keyword evidence="9" id="KW-1185">Reference proteome</keyword>
<keyword evidence="4 6" id="KW-1133">Transmembrane helix</keyword>
<keyword evidence="5 6" id="KW-0472">Membrane</keyword>
<name>A0ABX2XQP5_9GAMM</name>
<feature type="domain" description="EamA" evidence="7">
    <location>
        <begin position="11"/>
        <end position="142"/>
    </location>
</feature>
<feature type="transmembrane region" description="Helical" evidence="6">
    <location>
        <begin position="70"/>
        <end position="91"/>
    </location>
</feature>
<feature type="transmembrane region" description="Helical" evidence="6">
    <location>
        <begin position="153"/>
        <end position="173"/>
    </location>
</feature>
<evidence type="ECO:0000256" key="5">
    <source>
        <dbReference type="ARBA" id="ARBA00023136"/>
    </source>
</evidence>
<evidence type="ECO:0000256" key="2">
    <source>
        <dbReference type="ARBA" id="ARBA00007362"/>
    </source>
</evidence>
<feature type="transmembrane region" description="Helical" evidence="6">
    <location>
        <begin position="245"/>
        <end position="266"/>
    </location>
</feature>
<comment type="similarity">
    <text evidence="2">Belongs to the EamA transporter family.</text>
</comment>
<comment type="caution">
    <text evidence="8">The sequence shown here is derived from an EMBL/GenBank/DDBJ whole genome shotgun (WGS) entry which is preliminary data.</text>
</comment>
<feature type="transmembrane region" description="Helical" evidence="6">
    <location>
        <begin position="272"/>
        <end position="289"/>
    </location>
</feature>
<feature type="transmembrane region" description="Helical" evidence="6">
    <location>
        <begin position="97"/>
        <end position="118"/>
    </location>
</feature>
<dbReference type="InterPro" id="IPR050638">
    <property type="entry name" value="AA-Vitamin_Transporters"/>
</dbReference>
<gene>
    <name evidence="8" type="ORF">A8135_04650</name>
</gene>
<feature type="transmembrane region" description="Helical" evidence="6">
    <location>
        <begin position="220"/>
        <end position="238"/>
    </location>
</feature>
<dbReference type="PANTHER" id="PTHR32322:SF2">
    <property type="entry name" value="EAMA DOMAIN-CONTAINING PROTEIN"/>
    <property type="match status" value="1"/>
</dbReference>
<keyword evidence="3 6" id="KW-0812">Transmembrane</keyword>
<dbReference type="Pfam" id="PF00892">
    <property type="entry name" value="EamA"/>
    <property type="match status" value="1"/>
</dbReference>
<organism evidence="8 9">
    <name type="scientific">Legionella jamestowniensis</name>
    <dbReference type="NCBI Taxonomy" id="455"/>
    <lineage>
        <taxon>Bacteria</taxon>
        <taxon>Pseudomonadati</taxon>
        <taxon>Pseudomonadota</taxon>
        <taxon>Gammaproteobacteria</taxon>
        <taxon>Legionellales</taxon>
        <taxon>Legionellaceae</taxon>
        <taxon>Legionella</taxon>
    </lineage>
</organism>